<keyword evidence="4" id="KW-1185">Reference proteome</keyword>
<dbReference type="PROSITE" id="PS51375">
    <property type="entry name" value="PPR"/>
    <property type="match status" value="6"/>
</dbReference>
<dbReference type="Gene3D" id="1.25.40.10">
    <property type="entry name" value="Tetratricopeptide repeat domain"/>
    <property type="match status" value="3"/>
</dbReference>
<dbReference type="NCBIfam" id="TIGR00756">
    <property type="entry name" value="PPR"/>
    <property type="match status" value="3"/>
</dbReference>
<feature type="repeat" description="PPR" evidence="2">
    <location>
        <begin position="372"/>
        <end position="406"/>
    </location>
</feature>
<dbReference type="AlphaFoldDB" id="A0A118JY83"/>
<evidence type="ECO:0000256" key="2">
    <source>
        <dbReference type="PROSITE-ProRule" id="PRU00708"/>
    </source>
</evidence>
<evidence type="ECO:0000313" key="3">
    <source>
        <dbReference type="EMBL" id="KVH98184.1"/>
    </source>
</evidence>
<protein>
    <submittedName>
        <fullName evidence="3">Pentatricopeptide repeat-containing protein</fullName>
    </submittedName>
</protein>
<dbReference type="InterPro" id="IPR044578">
    <property type="entry name" value="BIR6-like"/>
</dbReference>
<gene>
    <name evidence="3" type="ORF">Ccrd_023602</name>
</gene>
<evidence type="ECO:0000256" key="1">
    <source>
        <dbReference type="ARBA" id="ARBA00022737"/>
    </source>
</evidence>
<dbReference type="OMA" id="FWDLIQE"/>
<dbReference type="PANTHER" id="PTHR47003:SF2">
    <property type="entry name" value="OS01G0970900 PROTEIN"/>
    <property type="match status" value="1"/>
</dbReference>
<feature type="repeat" description="PPR" evidence="2">
    <location>
        <begin position="300"/>
        <end position="334"/>
    </location>
</feature>
<name>A0A118JY83_CYNCS</name>
<proteinExistence type="predicted"/>
<dbReference type="InterPro" id="IPR002885">
    <property type="entry name" value="PPR_rpt"/>
</dbReference>
<feature type="repeat" description="PPR" evidence="2">
    <location>
        <begin position="442"/>
        <end position="476"/>
    </location>
</feature>
<feature type="repeat" description="PPR" evidence="2">
    <location>
        <begin position="513"/>
        <end position="547"/>
    </location>
</feature>
<dbReference type="PANTHER" id="PTHR47003">
    <property type="entry name" value="OS01G0970900 PROTEIN"/>
    <property type="match status" value="1"/>
</dbReference>
<dbReference type="Pfam" id="PF13041">
    <property type="entry name" value="PPR_2"/>
    <property type="match status" value="2"/>
</dbReference>
<dbReference type="STRING" id="59895.A0A118JY83"/>
<comment type="caution">
    <text evidence="3">The sequence shown here is derived from an EMBL/GenBank/DDBJ whole genome shotgun (WGS) entry which is preliminary data.</text>
</comment>
<dbReference type="Proteomes" id="UP000243975">
    <property type="component" value="Unassembled WGS sequence"/>
</dbReference>
<dbReference type="GO" id="GO:0008380">
    <property type="term" value="P:RNA splicing"/>
    <property type="evidence" value="ECO:0007669"/>
    <property type="project" value="EnsemblPlants"/>
</dbReference>
<evidence type="ECO:0000313" key="4">
    <source>
        <dbReference type="Proteomes" id="UP000243975"/>
    </source>
</evidence>
<sequence>MAATMNLTKRLLSSIKLANSLYSTQLARTHLHNQVRTRVLHLYAPTYVSPFHNFHGRLFFSSKPEQILNLILSENWSEKLEDELSNSKSDFTHESVMYVLKKLSKDPKKASDFFNWIVGKLGFQPSSSMYSLMLRIYGNKESIKQLWITAQKMKEGGFFIDDQAYLLILRDFKSLKMVNEAALLTKFYNSMMKDDHVDDLVDQIVGVLIESNWGNGVEKRLEEMKFGSKLSDNFILRVLKNLRSYPLKALGFFKWVSDSFDYEHNTVTYNAILRVLGREDSLEEFWSTFNEMKNVGHKMDLDTYLKITRLFQKRKMFKEAVDLYEQMMDSPYKPSIQDCSQLLRNIAGNRSPDLDLVFRVVNKFKETGNSLSKSVYDGIHRSLTSVGQFDEAEKMMTAMKEAGYEPDNITYSQLIFGLCKARRLEEASNVIDLMESNGCIPDIKTWTILIQGHCSANEVEKALIFLANMIEKGCEADADLLDVLINGFLHQENAIAAHQLLTEMVESGGVKPWQATYKNLIQKLLAERKIEESLEVLRLMRKHGYPPFSEAFVGYLSKFGTIDECLEFLKALSVKESPSISAYQNMFQGMFDEGREMEAKDLLFKCPPHIRKHKALSSLFGSVGSFVV</sequence>
<organism evidence="3 4">
    <name type="scientific">Cynara cardunculus var. scolymus</name>
    <name type="common">Globe artichoke</name>
    <name type="synonym">Cynara scolymus</name>
    <dbReference type="NCBI Taxonomy" id="59895"/>
    <lineage>
        <taxon>Eukaryota</taxon>
        <taxon>Viridiplantae</taxon>
        <taxon>Streptophyta</taxon>
        <taxon>Embryophyta</taxon>
        <taxon>Tracheophyta</taxon>
        <taxon>Spermatophyta</taxon>
        <taxon>Magnoliopsida</taxon>
        <taxon>eudicotyledons</taxon>
        <taxon>Gunneridae</taxon>
        <taxon>Pentapetalae</taxon>
        <taxon>asterids</taxon>
        <taxon>campanulids</taxon>
        <taxon>Asterales</taxon>
        <taxon>Asteraceae</taxon>
        <taxon>Carduoideae</taxon>
        <taxon>Cardueae</taxon>
        <taxon>Carduinae</taxon>
        <taxon>Cynara</taxon>
    </lineage>
</organism>
<reference evidence="3 4" key="1">
    <citation type="journal article" date="2016" name="Sci. Rep.">
        <title>The genome sequence of the outbreeding globe artichoke constructed de novo incorporating a phase-aware low-pass sequencing strategy of F1 progeny.</title>
        <authorList>
            <person name="Scaglione D."/>
            <person name="Reyes-Chin-Wo S."/>
            <person name="Acquadro A."/>
            <person name="Froenicke L."/>
            <person name="Portis E."/>
            <person name="Beitel C."/>
            <person name="Tirone M."/>
            <person name="Mauro R."/>
            <person name="Lo Monaco A."/>
            <person name="Mauromicale G."/>
            <person name="Faccioli P."/>
            <person name="Cattivelli L."/>
            <person name="Rieseberg L."/>
            <person name="Michelmore R."/>
            <person name="Lanteri S."/>
        </authorList>
    </citation>
    <scope>NUCLEOTIDE SEQUENCE [LARGE SCALE GENOMIC DNA]</scope>
    <source>
        <strain evidence="3">2C</strain>
    </source>
</reference>
<feature type="repeat" description="PPR" evidence="2">
    <location>
        <begin position="265"/>
        <end position="299"/>
    </location>
</feature>
<dbReference type="Gramene" id="KVH98184">
    <property type="protein sequence ID" value="KVH98184"/>
    <property type="gene ID" value="Ccrd_023602"/>
</dbReference>
<dbReference type="InterPro" id="IPR011990">
    <property type="entry name" value="TPR-like_helical_dom_sf"/>
</dbReference>
<dbReference type="EMBL" id="LEKV01003806">
    <property type="protein sequence ID" value="KVH98184.1"/>
    <property type="molecule type" value="Genomic_DNA"/>
</dbReference>
<dbReference type="GO" id="GO:0005739">
    <property type="term" value="C:mitochondrion"/>
    <property type="evidence" value="ECO:0007669"/>
    <property type="project" value="EnsemblPlants"/>
</dbReference>
<feature type="repeat" description="PPR" evidence="2">
    <location>
        <begin position="407"/>
        <end position="441"/>
    </location>
</feature>
<dbReference type="Pfam" id="PF01535">
    <property type="entry name" value="PPR"/>
    <property type="match status" value="2"/>
</dbReference>
<keyword evidence="1" id="KW-0677">Repeat</keyword>
<accession>A0A118JY83</accession>